<name>A0AAD7VA15_9FUNG</name>
<dbReference type="RefSeq" id="XP_058345978.1">
    <property type="nucleotide sequence ID" value="XM_058483359.1"/>
</dbReference>
<comment type="caution">
    <text evidence="4">The sequence shown here is derived from an EMBL/GenBank/DDBJ whole genome shotgun (WGS) entry which is preliminary data.</text>
</comment>
<keyword evidence="1" id="KW-0175">Coiled coil</keyword>
<feature type="coiled-coil region" evidence="1">
    <location>
        <begin position="424"/>
        <end position="451"/>
    </location>
</feature>
<feature type="transmembrane region" description="Helical" evidence="3">
    <location>
        <begin position="568"/>
        <end position="587"/>
    </location>
</feature>
<dbReference type="GeneID" id="83210701"/>
<keyword evidence="5" id="KW-1185">Reference proteome</keyword>
<feature type="coiled-coil region" evidence="1">
    <location>
        <begin position="209"/>
        <end position="243"/>
    </location>
</feature>
<dbReference type="Proteomes" id="UP001234581">
    <property type="component" value="Unassembled WGS sequence"/>
</dbReference>
<keyword evidence="3" id="KW-0472">Membrane</keyword>
<evidence type="ECO:0000313" key="5">
    <source>
        <dbReference type="Proteomes" id="UP001234581"/>
    </source>
</evidence>
<evidence type="ECO:0000256" key="2">
    <source>
        <dbReference type="SAM" id="MobiDB-lite"/>
    </source>
</evidence>
<sequence>MATSECHSMPTTNKQRPIPHAVLKVQFKRLVSQHNQGGVIFTRDLLTVMDEFEREHDVVLLTLDQKTAIQPYCNANPDLEMTAEDILNLLKVMFPNNSPSEEIYAARPRTSAPLADNYRRPSLYEDDSDDDDDDDDKDEPVDQAQNNEDTIHMDHREQDNQNTKPMNQDAIFSGEEQEEEHVNVAQYYRRSLQLTRRLKASERSVASMTRDNEDRITQLQNRVDDMTQEVVKQKREILEYKNKEKSSLDQIGALEAHIARIERSETDQKQIYLSIKRLFEEKCQEAQELQDMLRHKELELQKTEALLSAINHEFKHLNEERNRLMELQNSLERELVSSQQTHMQLEEQRTENERLKDIIDSLKLDIESRNDLHPDAAVPDLFKPPSPANTLHSELEGQIEEPPVDAEERLKSVENEKDYYKTQASVAMEDLDRVNQELAQLKRALDLENESLVSELAHLRTRFPERQDDVEELDISTSNYTDEPFAIQIPAVKSSETDTAIDMGDVWAQSRLRKRKMTGKRRTIQDLNESTAHAVAAMIASSSSPSFNEHHQALVRPNDRAVTNTATFALYTLLVYIFGIVTSTFLLDGHPGSWEQALVAVASQQGGSRSKILEIILYWIEKLLEGNAIPLS</sequence>
<feature type="coiled-coil region" evidence="1">
    <location>
        <begin position="279"/>
        <end position="365"/>
    </location>
</feature>
<accession>A0AAD7VA15</accession>
<feature type="compositionally biased region" description="Basic and acidic residues" evidence="2">
    <location>
        <begin position="149"/>
        <end position="159"/>
    </location>
</feature>
<dbReference type="EMBL" id="JARTCD010000010">
    <property type="protein sequence ID" value="KAJ8661065.1"/>
    <property type="molecule type" value="Genomic_DNA"/>
</dbReference>
<evidence type="ECO:0000256" key="1">
    <source>
        <dbReference type="SAM" id="Coils"/>
    </source>
</evidence>
<dbReference type="AlphaFoldDB" id="A0AAD7VA15"/>
<protein>
    <submittedName>
        <fullName evidence="4">Uncharacterized protein</fullName>
    </submittedName>
</protein>
<gene>
    <name evidence="4" type="ORF">O0I10_003288</name>
</gene>
<keyword evidence="3" id="KW-1133">Transmembrane helix</keyword>
<feature type="compositionally biased region" description="Acidic residues" evidence="2">
    <location>
        <begin position="124"/>
        <end position="141"/>
    </location>
</feature>
<organism evidence="4 5">
    <name type="scientific">Lichtheimia ornata</name>
    <dbReference type="NCBI Taxonomy" id="688661"/>
    <lineage>
        <taxon>Eukaryota</taxon>
        <taxon>Fungi</taxon>
        <taxon>Fungi incertae sedis</taxon>
        <taxon>Mucoromycota</taxon>
        <taxon>Mucoromycotina</taxon>
        <taxon>Mucoromycetes</taxon>
        <taxon>Mucorales</taxon>
        <taxon>Lichtheimiaceae</taxon>
        <taxon>Lichtheimia</taxon>
    </lineage>
</organism>
<evidence type="ECO:0000256" key="3">
    <source>
        <dbReference type="SAM" id="Phobius"/>
    </source>
</evidence>
<reference evidence="4 5" key="1">
    <citation type="submission" date="2023-03" db="EMBL/GenBank/DDBJ databases">
        <title>Genome sequence of Lichtheimia ornata CBS 291.66.</title>
        <authorList>
            <person name="Mohabir J.T."/>
            <person name="Shea T.P."/>
            <person name="Kurbessoian T."/>
            <person name="Berby B."/>
            <person name="Fontaine J."/>
            <person name="Livny J."/>
            <person name="Gnirke A."/>
            <person name="Stajich J.E."/>
            <person name="Cuomo C.A."/>
        </authorList>
    </citation>
    <scope>NUCLEOTIDE SEQUENCE [LARGE SCALE GENOMIC DNA]</scope>
    <source>
        <strain evidence="4">CBS 291.66</strain>
    </source>
</reference>
<proteinExistence type="predicted"/>
<feature type="region of interest" description="Disordered" evidence="2">
    <location>
        <begin position="104"/>
        <end position="167"/>
    </location>
</feature>
<evidence type="ECO:0000313" key="4">
    <source>
        <dbReference type="EMBL" id="KAJ8661065.1"/>
    </source>
</evidence>
<keyword evidence="3" id="KW-0812">Transmembrane</keyword>